<evidence type="ECO:0000313" key="2">
    <source>
        <dbReference type="EMBL" id="KOO26275.1"/>
    </source>
</evidence>
<gene>
    <name evidence="2" type="ORF">Ctob_009276</name>
</gene>
<comment type="caution">
    <text evidence="2">The sequence shown here is derived from an EMBL/GenBank/DDBJ whole genome shotgun (WGS) entry which is preliminary data.</text>
</comment>
<protein>
    <submittedName>
        <fullName evidence="2">Uncharacterized protein</fullName>
    </submittedName>
</protein>
<name>A0A0M0JIG1_9EUKA</name>
<feature type="signal peptide" evidence="1">
    <location>
        <begin position="1"/>
        <end position="31"/>
    </location>
</feature>
<proteinExistence type="predicted"/>
<evidence type="ECO:0000256" key="1">
    <source>
        <dbReference type="SAM" id="SignalP"/>
    </source>
</evidence>
<keyword evidence="3" id="KW-1185">Reference proteome</keyword>
<dbReference type="Proteomes" id="UP000037460">
    <property type="component" value="Unassembled WGS sequence"/>
</dbReference>
<sequence>MPPPTLKPACAAARGLDLAFVSVLLSGTVTTTNIPASLGVAVGSKMSISFLTLPAPTDRIANDGSNVHITDGIGAYLICTETFAISFDGSSMKGVKEGGDDLFLAIVSKRPVNDGMYISPSATVLKAVPIKVNGTGTLYPPEWTLDFSAVYERGTFSSLHMQQIAEKTYGKEGLQKYEVALSTQFYSNTVLEASIDSIQFTPS</sequence>
<dbReference type="AlphaFoldDB" id="A0A0M0JIG1"/>
<keyword evidence="1" id="KW-0732">Signal</keyword>
<reference evidence="3" key="1">
    <citation type="journal article" date="2015" name="PLoS Genet.">
        <title>Genome Sequence and Transcriptome Analyses of Chrysochromulina tobin: Metabolic Tools for Enhanced Algal Fitness in the Prominent Order Prymnesiales (Haptophyceae).</title>
        <authorList>
            <person name="Hovde B.T."/>
            <person name="Deodato C.R."/>
            <person name="Hunsperger H.M."/>
            <person name="Ryken S.A."/>
            <person name="Yost W."/>
            <person name="Jha R.K."/>
            <person name="Patterson J."/>
            <person name="Monnat R.J. Jr."/>
            <person name="Barlow S.B."/>
            <person name="Starkenburg S.R."/>
            <person name="Cattolico R.A."/>
        </authorList>
    </citation>
    <scope>NUCLEOTIDE SEQUENCE</scope>
    <source>
        <strain evidence="3">CCMP291</strain>
    </source>
</reference>
<evidence type="ECO:0000313" key="3">
    <source>
        <dbReference type="Proteomes" id="UP000037460"/>
    </source>
</evidence>
<accession>A0A0M0JIG1</accession>
<dbReference type="EMBL" id="JWZX01002873">
    <property type="protein sequence ID" value="KOO26275.1"/>
    <property type="molecule type" value="Genomic_DNA"/>
</dbReference>
<organism evidence="2 3">
    <name type="scientific">Chrysochromulina tobinii</name>
    <dbReference type="NCBI Taxonomy" id="1460289"/>
    <lineage>
        <taxon>Eukaryota</taxon>
        <taxon>Haptista</taxon>
        <taxon>Haptophyta</taxon>
        <taxon>Prymnesiophyceae</taxon>
        <taxon>Prymnesiales</taxon>
        <taxon>Chrysochromulinaceae</taxon>
        <taxon>Chrysochromulina</taxon>
    </lineage>
</organism>
<feature type="chain" id="PRO_5005601929" evidence="1">
    <location>
        <begin position="32"/>
        <end position="203"/>
    </location>
</feature>